<keyword evidence="4 5" id="KW-0472">Membrane</keyword>
<keyword evidence="3 5" id="KW-1133">Transmembrane helix</keyword>
<evidence type="ECO:0000256" key="5">
    <source>
        <dbReference type="SAM" id="Phobius"/>
    </source>
</evidence>
<proteinExistence type="predicted"/>
<dbReference type="GO" id="GO:0033644">
    <property type="term" value="C:host cell membrane"/>
    <property type="evidence" value="ECO:0007669"/>
    <property type="project" value="UniProtKB-SubCell"/>
</dbReference>
<evidence type="ECO:0000256" key="1">
    <source>
        <dbReference type="ARBA" id="ARBA00004301"/>
    </source>
</evidence>
<organism evidence="6">
    <name type="scientific">Siphoviridae sp. ctrap8</name>
    <dbReference type="NCBI Taxonomy" id="2827955"/>
    <lineage>
        <taxon>Viruses</taxon>
        <taxon>Duplodnaviria</taxon>
        <taxon>Heunggongvirae</taxon>
        <taxon>Uroviricota</taxon>
        <taxon>Caudoviricetes</taxon>
    </lineage>
</organism>
<dbReference type="Pfam" id="PF05105">
    <property type="entry name" value="Phage_holin_4_1"/>
    <property type="match status" value="1"/>
</dbReference>
<feature type="transmembrane region" description="Helical" evidence="5">
    <location>
        <begin position="16"/>
        <end position="36"/>
    </location>
</feature>
<evidence type="ECO:0000256" key="4">
    <source>
        <dbReference type="ARBA" id="ARBA00023136"/>
    </source>
</evidence>
<reference evidence="6" key="1">
    <citation type="journal article" date="2021" name="Proc. Natl. Acad. Sci. U.S.A.">
        <title>A Catalog of Tens of Thousands of Viruses from Human Metagenomes Reveals Hidden Associations with Chronic Diseases.</title>
        <authorList>
            <person name="Tisza M.J."/>
            <person name="Buck C.B."/>
        </authorList>
    </citation>
    <scope>NUCLEOTIDE SEQUENCE</scope>
    <source>
        <strain evidence="6">Ctrap8</strain>
    </source>
</reference>
<keyword evidence="2 5" id="KW-0812">Transmembrane</keyword>
<protein>
    <submittedName>
        <fullName evidence="6">Holin</fullName>
    </submittedName>
</protein>
<feature type="transmembrane region" description="Helical" evidence="5">
    <location>
        <begin position="84"/>
        <end position="103"/>
    </location>
</feature>
<evidence type="ECO:0000256" key="3">
    <source>
        <dbReference type="ARBA" id="ARBA00022989"/>
    </source>
</evidence>
<accession>A0A8S5SQW6</accession>
<sequence>MQTLREIYIAAAHSRIIQLVIIAVVIDTAFGILRAIKDRNFNSCFGINGAIRKIGMIISIMFLIVVDYVTNFNLIGFIPETIRIYLGNSVGITEFFGMLYIAYEIVSILKNMTLCGLPVKKIWAYVKNFLGKYTDELPDDNELTNESEDK</sequence>
<dbReference type="InterPro" id="IPR006480">
    <property type="entry name" value="Phage_holin_4_1"/>
</dbReference>
<dbReference type="EMBL" id="BK032649">
    <property type="protein sequence ID" value="DAF53211.1"/>
    <property type="molecule type" value="Genomic_DNA"/>
</dbReference>
<evidence type="ECO:0000256" key="2">
    <source>
        <dbReference type="ARBA" id="ARBA00022692"/>
    </source>
</evidence>
<dbReference type="NCBIfam" id="TIGR01593">
    <property type="entry name" value="holin_tox_secr"/>
    <property type="match status" value="1"/>
</dbReference>
<name>A0A8S5SQW6_9CAUD</name>
<evidence type="ECO:0000313" key="6">
    <source>
        <dbReference type="EMBL" id="DAF53211.1"/>
    </source>
</evidence>
<comment type="subcellular location">
    <subcellularLocation>
        <location evidence="1">Host membrane</location>
        <topology evidence="1">Multi-pass membrane protein</topology>
    </subcellularLocation>
</comment>